<comment type="caution">
    <text evidence="4">The sequence shown here is derived from an EMBL/GenBank/DDBJ whole genome shotgun (WGS) entry which is preliminary data.</text>
</comment>
<dbReference type="EMBL" id="MU863879">
    <property type="protein sequence ID" value="KAK4204944.1"/>
    <property type="molecule type" value="Genomic_DNA"/>
</dbReference>
<dbReference type="Proteomes" id="UP001303160">
    <property type="component" value="Unassembled WGS sequence"/>
</dbReference>
<name>A0AAN6XQI9_9PEZI</name>
<proteinExistence type="predicted"/>
<keyword evidence="5" id="KW-1185">Reference proteome</keyword>
<dbReference type="InterPro" id="IPR056884">
    <property type="entry name" value="NPHP3-like_N"/>
</dbReference>
<dbReference type="PANTHER" id="PTHR40619">
    <property type="entry name" value="FUNGAL STAND N-TERMINAL GOODBYE DOMAIN-CONTAINING PROTEIN"/>
    <property type="match status" value="1"/>
</dbReference>
<organism evidence="4 5">
    <name type="scientific">Triangularia verruculosa</name>
    <dbReference type="NCBI Taxonomy" id="2587418"/>
    <lineage>
        <taxon>Eukaryota</taxon>
        <taxon>Fungi</taxon>
        <taxon>Dikarya</taxon>
        <taxon>Ascomycota</taxon>
        <taxon>Pezizomycotina</taxon>
        <taxon>Sordariomycetes</taxon>
        <taxon>Sordariomycetidae</taxon>
        <taxon>Sordariales</taxon>
        <taxon>Podosporaceae</taxon>
        <taxon>Triangularia</taxon>
    </lineage>
</organism>
<protein>
    <submittedName>
        <fullName evidence="4">Uncharacterized protein</fullName>
    </submittedName>
</protein>
<dbReference type="PANTHER" id="PTHR40619:SF3">
    <property type="entry name" value="FUNGAL STAND N-TERMINAL GOODBYE DOMAIN-CONTAINING PROTEIN"/>
    <property type="match status" value="1"/>
</dbReference>
<dbReference type="InterPro" id="IPR056125">
    <property type="entry name" value="DUF7708"/>
</dbReference>
<dbReference type="Pfam" id="PF24809">
    <property type="entry name" value="DUF7708"/>
    <property type="match status" value="1"/>
</dbReference>
<evidence type="ECO:0000259" key="2">
    <source>
        <dbReference type="Pfam" id="PF24809"/>
    </source>
</evidence>
<evidence type="ECO:0000259" key="3">
    <source>
        <dbReference type="Pfam" id="PF24883"/>
    </source>
</evidence>
<accession>A0AAN6XQI9</accession>
<keyword evidence="1" id="KW-0677">Repeat</keyword>
<feature type="domain" description="DUF7708" evidence="2">
    <location>
        <begin position="173"/>
        <end position="294"/>
    </location>
</feature>
<evidence type="ECO:0000313" key="4">
    <source>
        <dbReference type="EMBL" id="KAK4204944.1"/>
    </source>
</evidence>
<dbReference type="AlphaFoldDB" id="A0AAN6XQI9"/>
<dbReference type="Pfam" id="PF24883">
    <property type="entry name" value="NPHP3_N"/>
    <property type="match status" value="1"/>
</dbReference>
<evidence type="ECO:0000313" key="5">
    <source>
        <dbReference type="Proteomes" id="UP001303160"/>
    </source>
</evidence>
<feature type="domain" description="Nephrocystin 3-like N-terminal" evidence="3">
    <location>
        <begin position="447"/>
        <end position="615"/>
    </location>
</feature>
<reference evidence="4" key="2">
    <citation type="submission" date="2023-05" db="EMBL/GenBank/DDBJ databases">
        <authorList>
            <consortium name="Lawrence Berkeley National Laboratory"/>
            <person name="Steindorff A."/>
            <person name="Hensen N."/>
            <person name="Bonometti L."/>
            <person name="Westerberg I."/>
            <person name="Brannstrom I.O."/>
            <person name="Guillou S."/>
            <person name="Cros-Aarteil S."/>
            <person name="Calhoun S."/>
            <person name="Haridas S."/>
            <person name="Kuo A."/>
            <person name="Mondo S."/>
            <person name="Pangilinan J."/>
            <person name="Riley R."/>
            <person name="Labutti K."/>
            <person name="Andreopoulos B."/>
            <person name="Lipzen A."/>
            <person name="Chen C."/>
            <person name="Yanf M."/>
            <person name="Daum C."/>
            <person name="Ng V."/>
            <person name="Clum A."/>
            <person name="Ohm R."/>
            <person name="Martin F."/>
            <person name="Silar P."/>
            <person name="Natvig D."/>
            <person name="Lalanne C."/>
            <person name="Gautier V."/>
            <person name="Ament-Velasquez S.L."/>
            <person name="Kruys A."/>
            <person name="Hutchinson M.I."/>
            <person name="Powell A.J."/>
            <person name="Barry K."/>
            <person name="Miller A.N."/>
            <person name="Grigoriev I.V."/>
            <person name="Debuchy R."/>
            <person name="Gladieux P."/>
            <person name="Thoren M.H."/>
            <person name="Johannesson H."/>
        </authorList>
    </citation>
    <scope>NUCLEOTIDE SEQUENCE</scope>
    <source>
        <strain evidence="4">CBS 315.58</strain>
    </source>
</reference>
<evidence type="ECO:0000256" key="1">
    <source>
        <dbReference type="ARBA" id="ARBA00022737"/>
    </source>
</evidence>
<sequence length="664" mass="74056">MFTSTSNSGRGLGSLVDSYIRKRLRRDIHPALTSTRVKAEAESTFLKVPDPRAESALCTTAIEGGEGDQALVSTELVAGENECDFSIDEIYRDAEQEKLRFQLAMADYENLTSGSKFRTDITAKPLYTWDDVLIEVQQASDSYSEASGMWAKIRKGLCSFGRNAKAFDAWASLLPSQSEYLSVLCGGLKFILGAAARLHDISAEVCDALAEIPILLKGTHLVLGIFRRSKDLHQASAALYSAVIAALHHILLWYREKAFKTLFKSILKQDSYATQLTELLNNVSQQANYFDQVVRLHSYERIVDTSEMVRAQGVQHDENHNVLVRHLSESNSGLQHLRGDFNSKAEHLQSQVAALTNVLSAFLSSNSWMDARTQDVRGPYLPIRRARSDSKLIEGPPPHLSSTSSLEKMVSTLDLDSSVIERGIAASLRSVWQIPRSDQDRLVAAMQSTKLQRWIKETTSSAIFLNYNATRNHHATSFVAAKLADSVTSSSVLALAFFCGSHINRRTDDPDFGVTGMMRSLISQLLLAYPNFGLHTVRRIRDADFINVEDLCEVFYLLTAQLPQYQTVFCILDSVSSFEENNGLREESEIVLQQLMDIITWTSEYGCCFKLLLTSPRKSRVLYKHLPNPEQDSIWLPTNVSSQGGFTKGKWEGSIGGEVDRLSP</sequence>
<gene>
    <name evidence="4" type="ORF">QBC40DRAFT_272041</name>
</gene>
<reference evidence="4" key="1">
    <citation type="journal article" date="2023" name="Mol. Phylogenet. Evol.">
        <title>Genome-scale phylogeny and comparative genomics of the fungal order Sordariales.</title>
        <authorList>
            <person name="Hensen N."/>
            <person name="Bonometti L."/>
            <person name="Westerberg I."/>
            <person name="Brannstrom I.O."/>
            <person name="Guillou S."/>
            <person name="Cros-Aarteil S."/>
            <person name="Calhoun S."/>
            <person name="Haridas S."/>
            <person name="Kuo A."/>
            <person name="Mondo S."/>
            <person name="Pangilinan J."/>
            <person name="Riley R."/>
            <person name="LaButti K."/>
            <person name="Andreopoulos B."/>
            <person name="Lipzen A."/>
            <person name="Chen C."/>
            <person name="Yan M."/>
            <person name="Daum C."/>
            <person name="Ng V."/>
            <person name="Clum A."/>
            <person name="Steindorff A."/>
            <person name="Ohm R.A."/>
            <person name="Martin F."/>
            <person name="Silar P."/>
            <person name="Natvig D.O."/>
            <person name="Lalanne C."/>
            <person name="Gautier V."/>
            <person name="Ament-Velasquez S.L."/>
            <person name="Kruys A."/>
            <person name="Hutchinson M.I."/>
            <person name="Powell A.J."/>
            <person name="Barry K."/>
            <person name="Miller A.N."/>
            <person name="Grigoriev I.V."/>
            <person name="Debuchy R."/>
            <person name="Gladieux P."/>
            <person name="Hiltunen Thoren M."/>
            <person name="Johannesson H."/>
        </authorList>
    </citation>
    <scope>NUCLEOTIDE SEQUENCE</scope>
    <source>
        <strain evidence="4">CBS 315.58</strain>
    </source>
</reference>